<dbReference type="PROSITE" id="PS01064">
    <property type="entry name" value="PYRIDOX_OXIDASE"/>
    <property type="match status" value="1"/>
</dbReference>
<feature type="binding site" evidence="5">
    <location>
        <begin position="193"/>
        <end position="195"/>
    </location>
    <ligand>
        <name>substrate</name>
    </ligand>
</feature>
<proteinExistence type="inferred from homology"/>
<comment type="subunit">
    <text evidence="5">Homodimer.</text>
</comment>
<dbReference type="NCBIfam" id="NF004231">
    <property type="entry name" value="PRK05679.1"/>
    <property type="match status" value="1"/>
</dbReference>
<feature type="domain" description="Pyridoxine 5'-phosphate oxidase dimerisation C-terminal" evidence="7">
    <location>
        <begin position="174"/>
        <end position="215"/>
    </location>
</feature>
<comment type="caution">
    <text evidence="8">The sequence shown here is derived from an EMBL/GenBank/DDBJ whole genome shotgun (WGS) entry which is preliminary data.</text>
</comment>
<evidence type="ECO:0000259" key="7">
    <source>
        <dbReference type="Pfam" id="PF10590"/>
    </source>
</evidence>
<feature type="binding site" evidence="5">
    <location>
        <position position="133"/>
    </location>
    <ligand>
        <name>substrate</name>
    </ligand>
</feature>
<dbReference type="PANTHER" id="PTHR10851">
    <property type="entry name" value="PYRIDOXINE-5-PHOSPHATE OXIDASE"/>
    <property type="match status" value="1"/>
</dbReference>
<feature type="binding site" evidence="5">
    <location>
        <position position="107"/>
    </location>
    <ligand>
        <name>FMN</name>
        <dbReference type="ChEBI" id="CHEBI:58210"/>
    </ligand>
</feature>
<comment type="function">
    <text evidence="5">Catalyzes the oxidation of either pyridoxine 5'-phosphate (PNP) or pyridoxamine 5'-phosphate (PMP) into pyridoxal 5'-phosphate (PLP).</text>
</comment>
<dbReference type="InterPro" id="IPR011576">
    <property type="entry name" value="Pyridox_Oxase_N"/>
</dbReference>
<feature type="binding site" evidence="5">
    <location>
        <position position="125"/>
    </location>
    <ligand>
        <name>substrate</name>
    </ligand>
</feature>
<comment type="catalytic activity">
    <reaction evidence="5">
        <text>pyridoxamine 5'-phosphate + O2 + H2O = pyridoxal 5'-phosphate + H2O2 + NH4(+)</text>
        <dbReference type="Rhea" id="RHEA:15817"/>
        <dbReference type="ChEBI" id="CHEBI:15377"/>
        <dbReference type="ChEBI" id="CHEBI:15379"/>
        <dbReference type="ChEBI" id="CHEBI:16240"/>
        <dbReference type="ChEBI" id="CHEBI:28938"/>
        <dbReference type="ChEBI" id="CHEBI:58451"/>
        <dbReference type="ChEBI" id="CHEBI:597326"/>
        <dbReference type="EC" id="1.4.3.5"/>
    </reaction>
</comment>
<feature type="binding site" evidence="5">
    <location>
        <position position="197"/>
    </location>
    <ligand>
        <name>FMN</name>
        <dbReference type="ChEBI" id="CHEBI:58210"/>
    </ligand>
</feature>
<evidence type="ECO:0000256" key="2">
    <source>
        <dbReference type="ARBA" id="ARBA00022630"/>
    </source>
</evidence>
<dbReference type="InterPro" id="IPR012349">
    <property type="entry name" value="Split_barrel_FMN-bd"/>
</dbReference>
<organism evidence="8 9">
    <name type="scientific">Gaetbulibacter jejuensis</name>
    <dbReference type="NCBI Taxonomy" id="584607"/>
    <lineage>
        <taxon>Bacteria</taxon>
        <taxon>Pseudomonadati</taxon>
        <taxon>Bacteroidota</taxon>
        <taxon>Flavobacteriia</taxon>
        <taxon>Flavobacteriales</taxon>
        <taxon>Flavobacteriaceae</taxon>
        <taxon>Gaetbulibacter</taxon>
    </lineage>
</organism>
<evidence type="ECO:0000256" key="5">
    <source>
        <dbReference type="HAMAP-Rule" id="MF_01629"/>
    </source>
</evidence>
<keyword evidence="3 5" id="KW-0288">FMN</keyword>
<feature type="binding site" evidence="5">
    <location>
        <begin position="63"/>
        <end position="68"/>
    </location>
    <ligand>
        <name>FMN</name>
        <dbReference type="ChEBI" id="CHEBI:58210"/>
    </ligand>
</feature>
<feature type="binding site" evidence="5">
    <location>
        <begin position="78"/>
        <end position="79"/>
    </location>
    <ligand>
        <name>FMN</name>
        <dbReference type="ChEBI" id="CHEBI:58210"/>
    </ligand>
</feature>
<dbReference type="Proteomes" id="UP001500736">
    <property type="component" value="Unassembled WGS sequence"/>
</dbReference>
<dbReference type="Pfam" id="PF01243">
    <property type="entry name" value="PNPOx_N"/>
    <property type="match status" value="1"/>
</dbReference>
<comment type="cofactor">
    <cofactor evidence="5">
        <name>FMN</name>
        <dbReference type="ChEBI" id="CHEBI:58210"/>
    </cofactor>
    <text evidence="5">Binds 1 FMN per subunit.</text>
</comment>
<feature type="binding site" evidence="5">
    <location>
        <begin position="142"/>
        <end position="143"/>
    </location>
    <ligand>
        <name>FMN</name>
        <dbReference type="ChEBI" id="CHEBI:58210"/>
    </ligand>
</feature>
<dbReference type="EMBL" id="BAAAGF010000002">
    <property type="protein sequence ID" value="GAA0744302.1"/>
    <property type="molecule type" value="Genomic_DNA"/>
</dbReference>
<comment type="pathway">
    <text evidence="5">Cofactor metabolism; pyridoxal 5'-phosphate salvage; pyridoxal 5'-phosphate from pyridoxine 5'-phosphate: step 1/1.</text>
</comment>
<comment type="catalytic activity">
    <reaction evidence="5">
        <text>pyridoxine 5'-phosphate + O2 = pyridoxal 5'-phosphate + H2O2</text>
        <dbReference type="Rhea" id="RHEA:15149"/>
        <dbReference type="ChEBI" id="CHEBI:15379"/>
        <dbReference type="ChEBI" id="CHEBI:16240"/>
        <dbReference type="ChEBI" id="CHEBI:58589"/>
        <dbReference type="ChEBI" id="CHEBI:597326"/>
        <dbReference type="EC" id="1.4.3.5"/>
    </reaction>
</comment>
<dbReference type="NCBIfam" id="TIGR00558">
    <property type="entry name" value="pdxH"/>
    <property type="match status" value="1"/>
</dbReference>
<comment type="caution">
    <text evidence="5">Lacks conserved residue(s) required for the propagation of feature annotation.</text>
</comment>
<dbReference type="RefSeq" id="WP_343797663.1">
    <property type="nucleotide sequence ID" value="NZ_BAAAGF010000002.1"/>
</dbReference>
<dbReference type="PANTHER" id="PTHR10851:SF0">
    <property type="entry name" value="PYRIDOXINE-5'-PHOSPHATE OXIDASE"/>
    <property type="match status" value="1"/>
</dbReference>
<evidence type="ECO:0000256" key="4">
    <source>
        <dbReference type="ARBA" id="ARBA00023002"/>
    </source>
</evidence>
<dbReference type="Pfam" id="PF10590">
    <property type="entry name" value="PNP_phzG_C"/>
    <property type="match status" value="1"/>
</dbReference>
<feature type="binding site" evidence="5">
    <location>
        <position position="129"/>
    </location>
    <ligand>
        <name>substrate</name>
    </ligand>
</feature>
<keyword evidence="9" id="KW-1185">Reference proteome</keyword>
<comment type="similarity">
    <text evidence="1 5">Belongs to the pyridoxamine 5'-phosphate oxidase family.</text>
</comment>
<dbReference type="SUPFAM" id="SSF50475">
    <property type="entry name" value="FMN-binding split barrel"/>
    <property type="match status" value="1"/>
</dbReference>
<evidence type="ECO:0000313" key="9">
    <source>
        <dbReference type="Proteomes" id="UP001500736"/>
    </source>
</evidence>
<evidence type="ECO:0000259" key="6">
    <source>
        <dbReference type="Pfam" id="PF01243"/>
    </source>
</evidence>
<feature type="domain" description="Pyridoxamine 5'-phosphate oxidase N-terminal" evidence="6">
    <location>
        <begin position="45"/>
        <end position="161"/>
    </location>
</feature>
<dbReference type="InterPro" id="IPR000659">
    <property type="entry name" value="Pyridox_Oxase"/>
</dbReference>
<feature type="binding site" evidence="5">
    <location>
        <position position="187"/>
    </location>
    <ligand>
        <name>FMN</name>
        <dbReference type="ChEBI" id="CHEBI:58210"/>
    </ligand>
</feature>
<reference evidence="8 9" key="1">
    <citation type="journal article" date="2019" name="Int. J. Syst. Evol. Microbiol.">
        <title>The Global Catalogue of Microorganisms (GCM) 10K type strain sequencing project: providing services to taxonomists for standard genome sequencing and annotation.</title>
        <authorList>
            <consortium name="The Broad Institute Genomics Platform"/>
            <consortium name="The Broad Institute Genome Sequencing Center for Infectious Disease"/>
            <person name="Wu L."/>
            <person name="Ma J."/>
        </authorList>
    </citation>
    <scope>NUCLEOTIDE SEQUENCE [LARGE SCALE GENOMIC DNA]</scope>
    <source>
        <strain evidence="8 9">JCM 15976</strain>
    </source>
</reference>
<dbReference type="HAMAP" id="MF_01629">
    <property type="entry name" value="PdxH"/>
    <property type="match status" value="1"/>
</dbReference>
<dbReference type="EC" id="1.4.3.5" evidence="5"/>
<feature type="binding site" evidence="5">
    <location>
        <position position="85"/>
    </location>
    <ligand>
        <name>FMN</name>
        <dbReference type="ChEBI" id="CHEBI:58210"/>
    </ligand>
</feature>
<evidence type="ECO:0000256" key="3">
    <source>
        <dbReference type="ARBA" id="ARBA00022643"/>
    </source>
</evidence>
<evidence type="ECO:0000256" key="1">
    <source>
        <dbReference type="ARBA" id="ARBA00007301"/>
    </source>
</evidence>
<name>A0ABN1JPV9_9FLAO</name>
<sequence length="215" mass="24857">MSTDLSNYRKSYEKHELLLKDAPANPLELFKRWFHEIDTSFPDIEANAMTLSTISLDGFPKSRIVLLKEFNTDGFVFYSNYNSDKGQAIIANPNVCLSFFWHSAERQVIIKGIAEKVDAATSDDYFLTRPRGSQLGAWASNQSEIIADRDVLNNKLKELELQYKDKDIPRPNHWGGFLIKPTEIEFWQGRPNRLHDRIEYKLNSDSSWTINRLAP</sequence>
<protein>
    <recommendedName>
        <fullName evidence="5">Pyridoxine/pyridoxamine 5'-phosphate oxidase</fullName>
        <ecNumber evidence="5">1.4.3.5</ecNumber>
    </recommendedName>
    <alternativeName>
        <fullName evidence="5">PNP/PMP oxidase</fullName>
        <shortName evidence="5">PNPOx</shortName>
    </alternativeName>
    <alternativeName>
        <fullName evidence="5">Pyridoxal 5'-phosphate synthase</fullName>
    </alternativeName>
</protein>
<keyword evidence="5" id="KW-0664">Pyridoxine biosynthesis</keyword>
<evidence type="ECO:0000313" key="8">
    <source>
        <dbReference type="EMBL" id="GAA0744302.1"/>
    </source>
</evidence>
<comment type="pathway">
    <text evidence="5">Cofactor metabolism; pyridoxal 5'-phosphate salvage; pyridoxal 5'-phosphate from pyridoxamine 5'-phosphate: step 1/1.</text>
</comment>
<dbReference type="InterPro" id="IPR019576">
    <property type="entry name" value="Pyridoxamine_oxidase_dimer_C"/>
</dbReference>
<dbReference type="Gene3D" id="2.30.110.10">
    <property type="entry name" value="Electron Transport, Fmn-binding Protein, Chain A"/>
    <property type="match status" value="1"/>
</dbReference>
<dbReference type="PIRSF" id="PIRSF000190">
    <property type="entry name" value="Pyd_amn-ph_oxd"/>
    <property type="match status" value="1"/>
</dbReference>
<feature type="binding site" evidence="5">
    <location>
        <position position="68"/>
    </location>
    <ligand>
        <name>substrate</name>
    </ligand>
</feature>
<keyword evidence="2 5" id="KW-0285">Flavoprotein</keyword>
<keyword evidence="4 5" id="KW-0560">Oxidoreductase</keyword>
<dbReference type="InterPro" id="IPR019740">
    <property type="entry name" value="Pyridox_Oxase_CS"/>
</dbReference>
<gene>
    <name evidence="8" type="primary">pdxH_2</name>
    <name evidence="5" type="synonym">pdxH</name>
    <name evidence="8" type="ORF">GCM10009431_18310</name>
</gene>
<accession>A0ABN1JPV9</accession>